<feature type="transmembrane region" description="Helical" evidence="4">
    <location>
        <begin position="59"/>
        <end position="80"/>
    </location>
</feature>
<protein>
    <recommendedName>
        <fullName evidence="7">WAT1-related protein</fullName>
    </recommendedName>
</protein>
<organism evidence="5 6">
    <name type="scientific">Brassica cretica</name>
    <name type="common">Mustard</name>
    <dbReference type="NCBI Taxonomy" id="69181"/>
    <lineage>
        <taxon>Eukaryota</taxon>
        <taxon>Viridiplantae</taxon>
        <taxon>Streptophyta</taxon>
        <taxon>Embryophyta</taxon>
        <taxon>Tracheophyta</taxon>
        <taxon>Spermatophyta</taxon>
        <taxon>Magnoliopsida</taxon>
        <taxon>eudicotyledons</taxon>
        <taxon>Gunneridae</taxon>
        <taxon>Pentapetalae</taxon>
        <taxon>rosids</taxon>
        <taxon>malvids</taxon>
        <taxon>Brassicales</taxon>
        <taxon>Brassicaceae</taxon>
        <taxon>Brassiceae</taxon>
        <taxon>Brassica</taxon>
    </lineage>
</organism>
<dbReference type="EMBL" id="QGKX02001521">
    <property type="protein sequence ID" value="KAF3511586.1"/>
    <property type="molecule type" value="Genomic_DNA"/>
</dbReference>
<name>A0A8S9P690_BRACR</name>
<evidence type="ECO:0000256" key="1">
    <source>
        <dbReference type="ARBA" id="ARBA00022692"/>
    </source>
</evidence>
<dbReference type="AlphaFoldDB" id="A0A8S9P690"/>
<evidence type="ECO:0000256" key="4">
    <source>
        <dbReference type="SAM" id="Phobius"/>
    </source>
</evidence>
<comment type="caution">
    <text evidence="5">The sequence shown here is derived from an EMBL/GenBank/DDBJ whole genome shotgun (WGS) entry which is preliminary data.</text>
</comment>
<gene>
    <name evidence="5" type="ORF">F2Q69_00004822</name>
</gene>
<keyword evidence="1 4" id="KW-0812">Transmembrane</keyword>
<dbReference type="Proteomes" id="UP000712600">
    <property type="component" value="Unassembled WGS sequence"/>
</dbReference>
<proteinExistence type="predicted"/>
<dbReference type="GO" id="GO:0022857">
    <property type="term" value="F:transmembrane transporter activity"/>
    <property type="evidence" value="ECO:0007669"/>
    <property type="project" value="InterPro"/>
</dbReference>
<evidence type="ECO:0000256" key="2">
    <source>
        <dbReference type="ARBA" id="ARBA00022989"/>
    </source>
</evidence>
<feature type="transmembrane region" description="Helical" evidence="4">
    <location>
        <begin position="112"/>
        <end position="131"/>
    </location>
</feature>
<dbReference type="InterPro" id="IPR030184">
    <property type="entry name" value="WAT1-related"/>
</dbReference>
<evidence type="ECO:0008006" key="7">
    <source>
        <dbReference type="Google" id="ProtNLM"/>
    </source>
</evidence>
<dbReference type="GO" id="GO:0016020">
    <property type="term" value="C:membrane"/>
    <property type="evidence" value="ECO:0007669"/>
    <property type="project" value="InterPro"/>
</dbReference>
<evidence type="ECO:0000256" key="3">
    <source>
        <dbReference type="ARBA" id="ARBA00023136"/>
    </source>
</evidence>
<evidence type="ECO:0000313" key="5">
    <source>
        <dbReference type="EMBL" id="KAF3511586.1"/>
    </source>
</evidence>
<evidence type="ECO:0000313" key="6">
    <source>
        <dbReference type="Proteomes" id="UP000712600"/>
    </source>
</evidence>
<keyword evidence="2 4" id="KW-1133">Transmembrane helix</keyword>
<reference evidence="5" key="1">
    <citation type="submission" date="2019-12" db="EMBL/GenBank/DDBJ databases">
        <title>Genome sequencing and annotation of Brassica cretica.</title>
        <authorList>
            <person name="Studholme D.J."/>
            <person name="Sarris P."/>
        </authorList>
    </citation>
    <scope>NUCLEOTIDE SEQUENCE</scope>
    <source>
        <strain evidence="5">PFS-109/04</strain>
        <tissue evidence="5">Leaf</tissue>
    </source>
</reference>
<sequence length="164" mass="18802">MRSGLQAPSTAASHSDFMRSLRVQECEIKSSKYPSGHTFNTRRHCETKGRVLMVYPSKLYFTTLHYLLSSIQSFVIAIAVERDISAWKLGWNLRLVAVIYCDKLFNKLTYMYVFPSILGGLFLIIGLYCVLWGESREEKNANDEKTEQHHEDDAVCNEVKVVIS</sequence>
<keyword evidence="3 4" id="KW-0472">Membrane</keyword>
<accession>A0A8S9P690</accession>
<dbReference type="PANTHER" id="PTHR31218">
    <property type="entry name" value="WAT1-RELATED PROTEIN"/>
    <property type="match status" value="1"/>
</dbReference>